<gene>
    <name evidence="2" type="ORF">QJ043_00505</name>
</gene>
<reference evidence="2" key="1">
    <citation type="submission" date="2023-05" db="EMBL/GenBank/DDBJ databases">
        <title>[olsenella] sp. nov., isolated from a pig farm feces dump.</title>
        <authorList>
            <person name="Chang Y.-H."/>
        </authorList>
    </citation>
    <scope>NUCLEOTIDE SEQUENCE</scope>
    <source>
        <strain evidence="2">YH-ols2217</strain>
    </source>
</reference>
<evidence type="ECO:0000313" key="2">
    <source>
        <dbReference type="EMBL" id="MDJ1128568.1"/>
    </source>
</evidence>
<name>A0ABT6ZHP3_9ACTN</name>
<dbReference type="Gene3D" id="1.10.260.40">
    <property type="entry name" value="lambda repressor-like DNA-binding domains"/>
    <property type="match status" value="1"/>
</dbReference>
<dbReference type="PROSITE" id="PS50943">
    <property type="entry name" value="HTH_CROC1"/>
    <property type="match status" value="1"/>
</dbReference>
<organism evidence="2 3">
    <name type="scientific">Kribbibacterium absianum</name>
    <dbReference type="NCBI Taxonomy" id="3044210"/>
    <lineage>
        <taxon>Bacteria</taxon>
        <taxon>Bacillati</taxon>
        <taxon>Actinomycetota</taxon>
        <taxon>Coriobacteriia</taxon>
        <taxon>Coriobacteriales</taxon>
        <taxon>Kribbibacteriaceae</taxon>
        <taxon>Kribbibacterium</taxon>
    </lineage>
</organism>
<dbReference type="Pfam" id="PF01381">
    <property type="entry name" value="HTH_3"/>
    <property type="match status" value="1"/>
</dbReference>
<keyword evidence="3" id="KW-1185">Reference proteome</keyword>
<dbReference type="InterPro" id="IPR001387">
    <property type="entry name" value="Cro/C1-type_HTH"/>
</dbReference>
<dbReference type="Proteomes" id="UP001431693">
    <property type="component" value="Unassembled WGS sequence"/>
</dbReference>
<feature type="domain" description="HTH cro/C1-type" evidence="1">
    <location>
        <begin position="20"/>
        <end position="73"/>
    </location>
</feature>
<evidence type="ECO:0000259" key="1">
    <source>
        <dbReference type="PROSITE" id="PS50943"/>
    </source>
</evidence>
<accession>A0ABT6ZHP3</accession>
<evidence type="ECO:0000313" key="3">
    <source>
        <dbReference type="Proteomes" id="UP001431693"/>
    </source>
</evidence>
<sequence length="99" mass="10980">MSKRLSFRVQRTAQELGTSIATWRKLLGIQSGELAERAGVSRSTISRLEHGDPSVSLGTFLSVCDVLDSLEAVEQALDPMETTLGRVRAEQELPQRVRR</sequence>
<dbReference type="SMART" id="SM00530">
    <property type="entry name" value="HTH_XRE"/>
    <property type="match status" value="1"/>
</dbReference>
<comment type="caution">
    <text evidence="2">The sequence shown here is derived from an EMBL/GenBank/DDBJ whole genome shotgun (WGS) entry which is preliminary data.</text>
</comment>
<dbReference type="RefSeq" id="WP_283712212.1">
    <property type="nucleotide sequence ID" value="NZ_JASJEW010000001.1"/>
</dbReference>
<dbReference type="EMBL" id="JASJEX010000001">
    <property type="protein sequence ID" value="MDJ1128568.1"/>
    <property type="molecule type" value="Genomic_DNA"/>
</dbReference>
<dbReference type="SUPFAM" id="SSF47413">
    <property type="entry name" value="lambda repressor-like DNA-binding domains"/>
    <property type="match status" value="1"/>
</dbReference>
<dbReference type="CDD" id="cd00093">
    <property type="entry name" value="HTH_XRE"/>
    <property type="match status" value="1"/>
</dbReference>
<dbReference type="InterPro" id="IPR010982">
    <property type="entry name" value="Lambda_DNA-bd_dom_sf"/>
</dbReference>
<proteinExistence type="predicted"/>
<protein>
    <submittedName>
        <fullName evidence="2">Helix-turn-helix transcriptional regulator</fullName>
    </submittedName>
</protein>